<dbReference type="Gene3D" id="1.10.275.10">
    <property type="entry name" value="Fumarase/aspartase (N-terminal domain)"/>
    <property type="match status" value="1"/>
</dbReference>
<evidence type="ECO:0000259" key="3">
    <source>
        <dbReference type="Pfam" id="PF14698"/>
    </source>
</evidence>
<dbReference type="InterPro" id="IPR009049">
    <property type="entry name" value="Argininosuccinate_lyase"/>
</dbReference>
<name>A0A8C1X6I0_CYPCA</name>
<dbReference type="HAMAP" id="MF_00006">
    <property type="entry name" value="Arg_succ_lyase"/>
    <property type="match status" value="1"/>
</dbReference>
<evidence type="ECO:0000313" key="5">
    <source>
        <dbReference type="Proteomes" id="UP000694700"/>
    </source>
</evidence>
<dbReference type="InterPro" id="IPR008948">
    <property type="entry name" value="L-Aspartase-like"/>
</dbReference>
<dbReference type="GO" id="GO:0005829">
    <property type="term" value="C:cytosol"/>
    <property type="evidence" value="ECO:0007669"/>
    <property type="project" value="TreeGrafter"/>
</dbReference>
<feature type="domain" description="Fumarate lyase N-terminal" evidence="2">
    <location>
        <begin position="12"/>
        <end position="305"/>
    </location>
</feature>
<dbReference type="FunFam" id="1.10.40.30:FF:000001">
    <property type="entry name" value="Argininosuccinate lyase"/>
    <property type="match status" value="1"/>
</dbReference>
<dbReference type="GO" id="GO:0042450">
    <property type="term" value="P:L-arginine biosynthetic process via ornithine"/>
    <property type="evidence" value="ECO:0007669"/>
    <property type="project" value="InterPro"/>
</dbReference>
<dbReference type="Gene3D" id="1.20.200.10">
    <property type="entry name" value="Fumarase/aspartase (Central domain)"/>
    <property type="match status" value="2"/>
</dbReference>
<dbReference type="NCBIfam" id="TIGR00838">
    <property type="entry name" value="argH"/>
    <property type="match status" value="1"/>
</dbReference>
<proteinExistence type="inferred from homology"/>
<evidence type="ECO:0000313" key="4">
    <source>
        <dbReference type="Ensembl" id="ENSCCRP00015075444.1"/>
    </source>
</evidence>
<dbReference type="FunFam" id="1.10.275.10:FF:000002">
    <property type="entry name" value="Argininosuccinate lyase"/>
    <property type="match status" value="1"/>
</dbReference>
<dbReference type="SUPFAM" id="SSF48557">
    <property type="entry name" value="L-aspartase-like"/>
    <property type="match status" value="1"/>
</dbReference>
<dbReference type="Proteomes" id="UP000694700">
    <property type="component" value="Unplaced"/>
</dbReference>
<dbReference type="GO" id="GO:0004056">
    <property type="term" value="F:argininosuccinate lyase activity"/>
    <property type="evidence" value="ECO:0007669"/>
    <property type="project" value="InterPro"/>
</dbReference>
<organism evidence="4 5">
    <name type="scientific">Cyprinus carpio</name>
    <name type="common">Common carp</name>
    <dbReference type="NCBI Taxonomy" id="7962"/>
    <lineage>
        <taxon>Eukaryota</taxon>
        <taxon>Metazoa</taxon>
        <taxon>Chordata</taxon>
        <taxon>Craniata</taxon>
        <taxon>Vertebrata</taxon>
        <taxon>Euteleostomi</taxon>
        <taxon>Actinopterygii</taxon>
        <taxon>Neopterygii</taxon>
        <taxon>Teleostei</taxon>
        <taxon>Ostariophysi</taxon>
        <taxon>Cypriniformes</taxon>
        <taxon>Cyprinidae</taxon>
        <taxon>Cyprininae</taxon>
        <taxon>Cyprinus</taxon>
    </lineage>
</organism>
<dbReference type="PRINTS" id="PR00149">
    <property type="entry name" value="FUMRATELYASE"/>
</dbReference>
<dbReference type="InterPro" id="IPR000362">
    <property type="entry name" value="Fumarate_lyase_fam"/>
</dbReference>
<protein>
    <submittedName>
        <fullName evidence="4">Argininosuccinate lyase</fullName>
    </submittedName>
</protein>
<feature type="domain" description="Argininosuccinate lyase C-terminal" evidence="3">
    <location>
        <begin position="368"/>
        <end position="435"/>
    </location>
</feature>
<accession>A0A8C1X6I0</accession>
<dbReference type="Pfam" id="PF00206">
    <property type="entry name" value="Lyase_1"/>
    <property type="match status" value="1"/>
</dbReference>
<dbReference type="InterPro" id="IPR029419">
    <property type="entry name" value="Arg_succ_lyase_C"/>
</dbReference>
<dbReference type="FunFam" id="1.20.200.10:FF:000015">
    <property type="entry name" value="argininosuccinate lyase isoform X2"/>
    <property type="match status" value="2"/>
</dbReference>
<dbReference type="AlphaFoldDB" id="A0A8C1X6I0"/>
<dbReference type="PANTHER" id="PTHR43814:SF1">
    <property type="entry name" value="ARGININOSUCCINATE LYASE"/>
    <property type="match status" value="1"/>
</dbReference>
<comment type="similarity">
    <text evidence="1">Belongs to the lyase 1 family. Argininosuccinate lyase subfamily.</text>
</comment>
<dbReference type="InterPro" id="IPR022761">
    <property type="entry name" value="Fumarate_lyase_N"/>
</dbReference>
<dbReference type="Ensembl" id="ENSCCRT00015077895.1">
    <property type="protein sequence ID" value="ENSCCRP00015075444.1"/>
    <property type="gene ID" value="ENSCCRG00015030354.1"/>
</dbReference>
<dbReference type="InterPro" id="IPR024083">
    <property type="entry name" value="Fumarase/histidase_N"/>
</dbReference>
<dbReference type="Pfam" id="PF14698">
    <property type="entry name" value="ASL_C2"/>
    <property type="match status" value="1"/>
</dbReference>
<sequence>MASSEGNKLWGGRFVGNADPILEKFNASISYDQRLWEADIKGSKAYVKALQKAGLVTQNEMEQILTGLDKVFDEWSKGEFKIKPGDEDIHTKIFYHQCSCLLLKEFIGDPAGKLHTGRSRNDQVATDMRLWLRDAINTLKELALQLISTMVERAAVEIEILCPGYTEGPAMQRAQPIRWSHWILSHAVALSRDAERLEDIRKHVNVMPLGRLFLCIYNFKRILLGLLRLNLFNQKYNKNTEFLFWASMCLTHLSKMAEDLILYSTKEFSFITLTDAYSTGSSLMPQKKNADSLELIRSKAGRVFGRCAGFLMTLKGLPSTYNKDLQEDKEAMFDTYDTVHAVLQVATGVISTLMVNQPAMERALSPDMLATDLAYHLVRKGMPFREAHSCAGKAVYIAESKNIHLSQITVEDLQTVSPLFDKDVSSVWDYNRSVEQYSAPGGTARSSVTAQIEHFRTWLQAQKQKP</sequence>
<dbReference type="PROSITE" id="PS00163">
    <property type="entry name" value="FUMARATE_LYASES"/>
    <property type="match status" value="1"/>
</dbReference>
<dbReference type="PRINTS" id="PR00145">
    <property type="entry name" value="ARGSUCLYASE"/>
</dbReference>
<dbReference type="InterPro" id="IPR020557">
    <property type="entry name" value="Fumarate_lyase_CS"/>
</dbReference>
<evidence type="ECO:0000259" key="2">
    <source>
        <dbReference type="Pfam" id="PF00206"/>
    </source>
</evidence>
<reference evidence="4" key="1">
    <citation type="submission" date="2025-08" db="UniProtKB">
        <authorList>
            <consortium name="Ensembl"/>
        </authorList>
    </citation>
    <scope>IDENTIFICATION</scope>
</reference>
<dbReference type="PANTHER" id="PTHR43814">
    <property type="entry name" value="ARGININOSUCCINATE LYASE"/>
    <property type="match status" value="1"/>
</dbReference>
<dbReference type="CDD" id="cd01359">
    <property type="entry name" value="Argininosuccinate_lyase"/>
    <property type="match status" value="1"/>
</dbReference>
<evidence type="ECO:0000256" key="1">
    <source>
        <dbReference type="ARBA" id="ARBA00010755"/>
    </source>
</evidence>
<dbReference type="Gene3D" id="1.10.40.30">
    <property type="entry name" value="Fumarase/aspartase (C-terminal domain)"/>
    <property type="match status" value="1"/>
</dbReference>